<dbReference type="SUPFAM" id="SSF51735">
    <property type="entry name" value="NAD(P)-binding Rossmann-fold domains"/>
    <property type="match status" value="1"/>
</dbReference>
<sequence>MATCMSRNILITGAAGHWLLWETEEDAVVTKAGAELLVMAYGRETLPIHGNGSNVRSYLYWKDVAEAFEANLQKDEVGQYVYNIGTKKETRVIDVVKDVCKLFSMHPKTRIEFVLNRPFKYQWYFLDERKLKDLGWLERVVWEDGLKKTIDCYTKHPNRWGDVSGTLLLHPRMLMMHGGWHVDSEEPNDLCMSSPERTSSSYDNRPIFAAVDGKTETLSPYLNSDLENIGQR</sequence>
<comment type="caution">
    <text evidence="2">The sequence shown here is derived from an EMBL/GenBank/DDBJ whole genome shotgun (WGS) entry which is preliminary data.</text>
</comment>
<dbReference type="Proteomes" id="UP001396334">
    <property type="component" value="Unassembled WGS sequence"/>
</dbReference>
<dbReference type="InterPro" id="IPR016040">
    <property type="entry name" value="NAD(P)-bd_dom"/>
</dbReference>
<gene>
    <name evidence="2" type="ORF">V6N11_038424</name>
</gene>
<dbReference type="PANTHER" id="PTHR43000">
    <property type="entry name" value="DTDP-D-GLUCOSE 4,6-DEHYDRATASE-RELATED"/>
    <property type="match status" value="1"/>
</dbReference>
<reference evidence="2 3" key="1">
    <citation type="journal article" date="2024" name="G3 (Bethesda)">
        <title>Genome assembly of Hibiscus sabdariffa L. provides insights into metabolisms of medicinal natural products.</title>
        <authorList>
            <person name="Kim T."/>
        </authorList>
    </citation>
    <scope>NUCLEOTIDE SEQUENCE [LARGE SCALE GENOMIC DNA]</scope>
    <source>
        <strain evidence="2">TK-2024</strain>
        <tissue evidence="2">Old leaves</tissue>
    </source>
</reference>
<feature type="domain" description="NAD(P)-binding" evidence="1">
    <location>
        <begin position="36"/>
        <end position="149"/>
    </location>
</feature>
<organism evidence="2 3">
    <name type="scientific">Hibiscus sabdariffa</name>
    <name type="common">roselle</name>
    <dbReference type="NCBI Taxonomy" id="183260"/>
    <lineage>
        <taxon>Eukaryota</taxon>
        <taxon>Viridiplantae</taxon>
        <taxon>Streptophyta</taxon>
        <taxon>Embryophyta</taxon>
        <taxon>Tracheophyta</taxon>
        <taxon>Spermatophyta</taxon>
        <taxon>Magnoliopsida</taxon>
        <taxon>eudicotyledons</taxon>
        <taxon>Gunneridae</taxon>
        <taxon>Pentapetalae</taxon>
        <taxon>rosids</taxon>
        <taxon>malvids</taxon>
        <taxon>Malvales</taxon>
        <taxon>Malvaceae</taxon>
        <taxon>Malvoideae</taxon>
        <taxon>Hibiscus</taxon>
    </lineage>
</organism>
<protein>
    <recommendedName>
        <fullName evidence="1">NAD(P)-binding domain-containing protein</fullName>
    </recommendedName>
</protein>
<proteinExistence type="predicted"/>
<dbReference type="EMBL" id="JBBPBN010000013">
    <property type="protein sequence ID" value="KAK9025560.1"/>
    <property type="molecule type" value="Genomic_DNA"/>
</dbReference>
<evidence type="ECO:0000259" key="1">
    <source>
        <dbReference type="Pfam" id="PF16363"/>
    </source>
</evidence>
<dbReference type="InterPro" id="IPR036291">
    <property type="entry name" value="NAD(P)-bd_dom_sf"/>
</dbReference>
<name>A0ABR2SJX2_9ROSI</name>
<dbReference type="Gene3D" id="3.90.25.10">
    <property type="entry name" value="UDP-galactose 4-epimerase, domain 1"/>
    <property type="match status" value="1"/>
</dbReference>
<evidence type="ECO:0000313" key="2">
    <source>
        <dbReference type="EMBL" id="KAK9025560.1"/>
    </source>
</evidence>
<dbReference type="Gene3D" id="3.40.50.720">
    <property type="entry name" value="NAD(P)-binding Rossmann-like Domain"/>
    <property type="match status" value="1"/>
</dbReference>
<dbReference type="Pfam" id="PF16363">
    <property type="entry name" value="GDP_Man_Dehyd"/>
    <property type="match status" value="1"/>
</dbReference>
<keyword evidence="3" id="KW-1185">Reference proteome</keyword>
<evidence type="ECO:0000313" key="3">
    <source>
        <dbReference type="Proteomes" id="UP001396334"/>
    </source>
</evidence>
<accession>A0ABR2SJX2</accession>